<name>A0A841L543_9FIRM</name>
<dbReference type="EMBL" id="JACHEN010000024">
    <property type="protein sequence ID" value="MBB6217529.1"/>
    <property type="molecule type" value="Genomic_DNA"/>
</dbReference>
<reference evidence="1 2" key="1">
    <citation type="submission" date="2020-08" db="EMBL/GenBank/DDBJ databases">
        <title>Genomic Encyclopedia of Type Strains, Phase IV (KMG-IV): sequencing the most valuable type-strain genomes for metagenomic binning, comparative biology and taxonomic classification.</title>
        <authorList>
            <person name="Goeker M."/>
        </authorList>
    </citation>
    <scope>NUCLEOTIDE SEQUENCE [LARGE SCALE GENOMIC DNA]</scope>
    <source>
        <strain evidence="1 2">DSM 103526</strain>
    </source>
</reference>
<proteinExistence type="predicted"/>
<dbReference type="AlphaFoldDB" id="A0A841L543"/>
<evidence type="ECO:0000313" key="1">
    <source>
        <dbReference type="EMBL" id="MBB6217529.1"/>
    </source>
</evidence>
<comment type="caution">
    <text evidence="1">The sequence shown here is derived from an EMBL/GenBank/DDBJ whole genome shotgun (WGS) entry which is preliminary data.</text>
</comment>
<protein>
    <submittedName>
        <fullName evidence="1">Uncharacterized protein</fullName>
    </submittedName>
</protein>
<organism evidence="1 2">
    <name type="scientific">Anaerosolibacter carboniphilus</name>
    <dbReference type="NCBI Taxonomy" id="1417629"/>
    <lineage>
        <taxon>Bacteria</taxon>
        <taxon>Bacillati</taxon>
        <taxon>Bacillota</taxon>
        <taxon>Clostridia</taxon>
        <taxon>Peptostreptococcales</taxon>
        <taxon>Thermotaleaceae</taxon>
        <taxon>Anaerosolibacter</taxon>
    </lineage>
</organism>
<evidence type="ECO:0000313" key="2">
    <source>
        <dbReference type="Proteomes" id="UP000579281"/>
    </source>
</evidence>
<accession>A0A841L543</accession>
<keyword evidence="2" id="KW-1185">Reference proteome</keyword>
<dbReference type="RefSeq" id="WP_184312019.1">
    <property type="nucleotide sequence ID" value="NZ_JACHEN010000024.1"/>
</dbReference>
<dbReference type="Proteomes" id="UP000579281">
    <property type="component" value="Unassembled WGS sequence"/>
</dbReference>
<gene>
    <name evidence="1" type="ORF">HNQ80_003650</name>
</gene>
<sequence length="181" mass="19954">MKLEVLPTTPIMKYITAIPEPLPVPKARVSACCMGDATAIKGSKTWSAKNPPRNKPNGIVLYWIVSRAENTRPCISTGTFVRMTAVKLAVKKGINTLYAKAESTQIGNTRPKLMIGSQSTNDIPQVKKITLVRLFAGLVSVTAMPPASVPRLDTDWEPHRIKKSRRPAKIFGFLMALLLHY</sequence>